<accession>A0A4Y9YXS0</accession>
<dbReference type="EMBL" id="SEOQ01000198">
    <property type="protein sequence ID" value="TFY67155.1"/>
    <property type="molecule type" value="Genomic_DNA"/>
</dbReference>
<comment type="caution">
    <text evidence="1">The sequence shown here is derived from an EMBL/GenBank/DDBJ whole genome shotgun (WGS) entry which is preliminary data.</text>
</comment>
<proteinExistence type="predicted"/>
<name>A0A4Y9YXS0_9AGAM</name>
<sequence length="199" mass="22552">MYVLPVPETSPAPGVRYPPAAHEWMPRTECHYDKFMRLQNPSHPPMSRNDILGALFSMGATWETLDHYWDVFNAHPYSIRIWDGSLSMYRQFCLDYFNTERQVAVNTPAGFAIRPVQRANSPGGFAFGGPLVPWEEALAFMVRPGTRQEEGDATERFSAPENAYLEVIHDNHPCVAFQVPCRNPVNLGPLFVQPAPRAF</sequence>
<reference evidence="1 2" key="1">
    <citation type="submission" date="2019-02" db="EMBL/GenBank/DDBJ databases">
        <title>Genome sequencing of the rare red list fungi Dentipellis fragilis.</title>
        <authorList>
            <person name="Buettner E."/>
            <person name="Kellner H."/>
        </authorList>
    </citation>
    <scope>NUCLEOTIDE SEQUENCE [LARGE SCALE GENOMIC DNA]</scope>
    <source>
        <strain evidence="1 2">DSM 105465</strain>
    </source>
</reference>
<keyword evidence="2" id="KW-1185">Reference proteome</keyword>
<evidence type="ECO:0000313" key="2">
    <source>
        <dbReference type="Proteomes" id="UP000298327"/>
    </source>
</evidence>
<organism evidence="1 2">
    <name type="scientific">Dentipellis fragilis</name>
    <dbReference type="NCBI Taxonomy" id="205917"/>
    <lineage>
        <taxon>Eukaryota</taxon>
        <taxon>Fungi</taxon>
        <taxon>Dikarya</taxon>
        <taxon>Basidiomycota</taxon>
        <taxon>Agaricomycotina</taxon>
        <taxon>Agaricomycetes</taxon>
        <taxon>Russulales</taxon>
        <taxon>Hericiaceae</taxon>
        <taxon>Dentipellis</taxon>
    </lineage>
</organism>
<evidence type="ECO:0000313" key="1">
    <source>
        <dbReference type="EMBL" id="TFY67155.1"/>
    </source>
</evidence>
<dbReference type="AlphaFoldDB" id="A0A4Y9YXS0"/>
<dbReference type="OrthoDB" id="2628807at2759"/>
<gene>
    <name evidence="1" type="ORF">EVG20_g4045</name>
</gene>
<protein>
    <submittedName>
        <fullName evidence="1">Uncharacterized protein</fullName>
    </submittedName>
</protein>
<dbReference type="Proteomes" id="UP000298327">
    <property type="component" value="Unassembled WGS sequence"/>
</dbReference>